<sequence>MALCLHPDDDYEEVAKKLAGVLALVPGAHWQAPTGGAINQARQQLGSEPVKEVFQQVPRPAATESTPGAWLHGRRVMAIDGFVVELPDTEANAAEFGRDSAGGYETVFPQARVVAISECASHAIVAANVAGCWAGEQTLAFSLYQRLTEEMLLTADRGFYSFPAWNEARRSGAHLLCAAHVPRSSVG</sequence>
<gene>
    <name evidence="2" type="ORF">E1294_30770</name>
</gene>
<keyword evidence="3" id="KW-1185">Reference proteome</keyword>
<dbReference type="PANTHER" id="PTHR37529">
    <property type="entry name" value="TRANSPOSASE INSG FOR INSERTION SEQUENCE ELEMENT IS4-RELATED"/>
    <property type="match status" value="1"/>
</dbReference>
<dbReference type="Proteomes" id="UP000294543">
    <property type="component" value="Unassembled WGS sequence"/>
</dbReference>
<dbReference type="Pfam" id="PF13006">
    <property type="entry name" value="Nterm_IS4"/>
    <property type="match status" value="1"/>
</dbReference>
<protein>
    <recommendedName>
        <fullName evidence="1">Transposase IS4 N-terminal domain-containing protein</fullName>
    </recommendedName>
</protein>
<dbReference type="PANTHER" id="PTHR37529:SF1">
    <property type="entry name" value="TRANSPOSASE INSG FOR INSERTION SEQUENCE ELEMENT IS4-RELATED"/>
    <property type="match status" value="1"/>
</dbReference>
<feature type="domain" description="Transposase IS4 N-terminal" evidence="1">
    <location>
        <begin position="1"/>
        <end position="55"/>
    </location>
</feature>
<organism evidence="2 3">
    <name type="scientific">Nonomuraea diastatica</name>
    <dbReference type="NCBI Taxonomy" id="1848329"/>
    <lineage>
        <taxon>Bacteria</taxon>
        <taxon>Bacillati</taxon>
        <taxon>Actinomycetota</taxon>
        <taxon>Actinomycetes</taxon>
        <taxon>Streptosporangiales</taxon>
        <taxon>Streptosporangiaceae</taxon>
        <taxon>Nonomuraea</taxon>
    </lineage>
</organism>
<dbReference type="OrthoDB" id="477305at2"/>
<reference evidence="2 3" key="1">
    <citation type="submission" date="2019-03" db="EMBL/GenBank/DDBJ databases">
        <title>Draft genome sequences of novel Actinobacteria.</title>
        <authorList>
            <person name="Sahin N."/>
            <person name="Ay H."/>
            <person name="Saygin H."/>
        </authorList>
    </citation>
    <scope>NUCLEOTIDE SEQUENCE [LARGE SCALE GENOMIC DNA]</scope>
    <source>
        <strain evidence="2 3">KC712</strain>
    </source>
</reference>
<evidence type="ECO:0000313" key="2">
    <source>
        <dbReference type="EMBL" id="TDD16617.1"/>
    </source>
</evidence>
<accession>A0A4R4WGY1</accession>
<proteinExistence type="predicted"/>
<dbReference type="InterPro" id="IPR024473">
    <property type="entry name" value="Transposases_IS4_N"/>
</dbReference>
<evidence type="ECO:0000313" key="3">
    <source>
        <dbReference type="Proteomes" id="UP000294543"/>
    </source>
</evidence>
<dbReference type="EMBL" id="SMKP01000102">
    <property type="protein sequence ID" value="TDD16617.1"/>
    <property type="molecule type" value="Genomic_DNA"/>
</dbReference>
<evidence type="ECO:0000259" key="1">
    <source>
        <dbReference type="Pfam" id="PF13006"/>
    </source>
</evidence>
<comment type="caution">
    <text evidence="2">The sequence shown here is derived from an EMBL/GenBank/DDBJ whole genome shotgun (WGS) entry which is preliminary data.</text>
</comment>
<name>A0A4R4WGY1_9ACTN</name>
<dbReference type="AlphaFoldDB" id="A0A4R4WGY1"/>